<dbReference type="RefSeq" id="WP_007042426.1">
    <property type="nucleotide sequence ID" value="NZ_AFWT01000036.1"/>
</dbReference>
<sequence length="278" mass="30914">MDNDQLIDMEPFFLEDGPGPLFCMRLGPRQGRPRAQILYLHPFAEEMNKSRRMAALQARQLAAKGYEVLQVDLTGCGDSWGDFGDATWQRWQADGMLAADWLRRRAPSVPLVLWGLRLGASLAVEIGENRSDVAALLLWQPVTDGDLFLNQFLRLKQMSDMLSERSSRASVKSYRAQLLEGQPVEVGGYLLSPELALGIANLQLKAAKPRKAVWIELISSPDLTASAASLETIDHWRGCGCNVDLESVSGEPFWSTQEISTCPELIEKNSSIIKRLAQ</sequence>
<protein>
    <submittedName>
        <fullName evidence="2">Hydrolase, exosortase system type 1 associated</fullName>
    </submittedName>
</protein>
<evidence type="ECO:0000313" key="3">
    <source>
        <dbReference type="Proteomes" id="UP000004200"/>
    </source>
</evidence>
<gene>
    <name evidence="2" type="ORF">ThidrDRAFT_3713</name>
</gene>
<dbReference type="PATRIC" id="fig|765913.3.peg.3776"/>
<name>G2E600_9GAMM</name>
<dbReference type="Proteomes" id="UP000004200">
    <property type="component" value="Unassembled WGS sequence"/>
</dbReference>
<dbReference type="AlphaFoldDB" id="G2E600"/>
<dbReference type="InterPro" id="IPR022742">
    <property type="entry name" value="Hydrolase_4"/>
</dbReference>
<dbReference type="NCBIfam" id="TIGR03101">
    <property type="entry name" value="hydr2_PEP"/>
    <property type="match status" value="1"/>
</dbReference>
<dbReference type="Gene3D" id="3.40.50.1820">
    <property type="entry name" value="alpha/beta hydrolase"/>
    <property type="match status" value="1"/>
</dbReference>
<evidence type="ECO:0000313" key="2">
    <source>
        <dbReference type="EMBL" id="EGV28485.1"/>
    </source>
</evidence>
<dbReference type="InterPro" id="IPR017532">
    <property type="entry name" value="Hydrolase-2_PEP"/>
</dbReference>
<accession>G2E600</accession>
<proteinExistence type="predicted"/>
<dbReference type="EMBL" id="AFWT01000036">
    <property type="protein sequence ID" value="EGV28485.1"/>
    <property type="molecule type" value="Genomic_DNA"/>
</dbReference>
<dbReference type="SUPFAM" id="SSF53474">
    <property type="entry name" value="alpha/beta-Hydrolases"/>
    <property type="match status" value="1"/>
</dbReference>
<dbReference type="GO" id="GO:0016787">
    <property type="term" value="F:hydrolase activity"/>
    <property type="evidence" value="ECO:0007669"/>
    <property type="project" value="UniProtKB-KW"/>
</dbReference>
<dbReference type="OrthoDB" id="249225at2"/>
<organism evidence="2 3">
    <name type="scientific">Thiorhodococcus drewsii AZ1</name>
    <dbReference type="NCBI Taxonomy" id="765913"/>
    <lineage>
        <taxon>Bacteria</taxon>
        <taxon>Pseudomonadati</taxon>
        <taxon>Pseudomonadota</taxon>
        <taxon>Gammaproteobacteria</taxon>
        <taxon>Chromatiales</taxon>
        <taxon>Chromatiaceae</taxon>
        <taxon>Thiorhodococcus</taxon>
    </lineage>
</organism>
<keyword evidence="2" id="KW-0378">Hydrolase</keyword>
<reference evidence="2 3" key="1">
    <citation type="submission" date="2011-06" db="EMBL/GenBank/DDBJ databases">
        <title>The draft genome of Thiorhodococcus drewsii AZ1.</title>
        <authorList>
            <consortium name="US DOE Joint Genome Institute (JGI-PGF)"/>
            <person name="Lucas S."/>
            <person name="Han J."/>
            <person name="Lapidus A."/>
            <person name="Cheng J.-F."/>
            <person name="Goodwin L."/>
            <person name="Pitluck S."/>
            <person name="Peters L."/>
            <person name="Land M.L."/>
            <person name="Hauser L."/>
            <person name="Vogl K."/>
            <person name="Liu Z."/>
            <person name="Imhoff J."/>
            <person name="Thiel V."/>
            <person name="Frigaard N.-U."/>
            <person name="Bryant D.A."/>
            <person name="Woyke T.J."/>
        </authorList>
    </citation>
    <scope>NUCLEOTIDE SEQUENCE [LARGE SCALE GENOMIC DNA]</scope>
    <source>
        <strain evidence="2 3">AZ1</strain>
    </source>
</reference>
<keyword evidence="3" id="KW-1185">Reference proteome</keyword>
<feature type="domain" description="Serine aminopeptidase S33" evidence="1">
    <location>
        <begin position="32"/>
        <end position="172"/>
    </location>
</feature>
<comment type="caution">
    <text evidence="2">The sequence shown here is derived from an EMBL/GenBank/DDBJ whole genome shotgun (WGS) entry which is preliminary data.</text>
</comment>
<dbReference type="InterPro" id="IPR029058">
    <property type="entry name" value="AB_hydrolase_fold"/>
</dbReference>
<dbReference type="STRING" id="765913.ThidrDRAFT_3713"/>
<evidence type="ECO:0000259" key="1">
    <source>
        <dbReference type="Pfam" id="PF12146"/>
    </source>
</evidence>
<dbReference type="ESTHER" id="9gamm-g2e600">
    <property type="family name" value="Hydrolase-2_PEP"/>
</dbReference>
<dbReference type="Pfam" id="PF12146">
    <property type="entry name" value="Hydrolase_4"/>
    <property type="match status" value="1"/>
</dbReference>
<dbReference type="eggNOG" id="COG1073">
    <property type="taxonomic scope" value="Bacteria"/>
</dbReference>